<dbReference type="CDD" id="cd00075">
    <property type="entry name" value="HATPase"/>
    <property type="match status" value="1"/>
</dbReference>
<keyword evidence="4" id="KW-0808">Transferase</keyword>
<dbReference type="Pfam" id="PF13185">
    <property type="entry name" value="GAF_2"/>
    <property type="match status" value="2"/>
</dbReference>
<evidence type="ECO:0000256" key="7">
    <source>
        <dbReference type="ARBA" id="ARBA00022840"/>
    </source>
</evidence>
<dbReference type="GO" id="GO:0005524">
    <property type="term" value="F:ATP binding"/>
    <property type="evidence" value="ECO:0007669"/>
    <property type="project" value="UniProtKB-KW"/>
</dbReference>
<evidence type="ECO:0000256" key="2">
    <source>
        <dbReference type="ARBA" id="ARBA00012438"/>
    </source>
</evidence>
<name>A0A2Z4Y4H1_SUMC1</name>
<evidence type="ECO:0000256" key="5">
    <source>
        <dbReference type="ARBA" id="ARBA00022741"/>
    </source>
</evidence>
<dbReference type="InterPro" id="IPR004358">
    <property type="entry name" value="Sig_transdc_His_kin-like_C"/>
</dbReference>
<evidence type="ECO:0000313" key="10">
    <source>
        <dbReference type="EMBL" id="AXA35335.1"/>
    </source>
</evidence>
<organism evidence="10 11">
    <name type="scientific">Sumerlaea chitinivorans</name>
    <dbReference type="NCBI Taxonomy" id="2250252"/>
    <lineage>
        <taxon>Bacteria</taxon>
        <taxon>Candidatus Sumerlaeota</taxon>
        <taxon>Candidatus Sumerlaeia</taxon>
        <taxon>Candidatus Sumerlaeales</taxon>
        <taxon>Candidatus Sumerlaeaceae</taxon>
        <taxon>Candidatus Sumerlaea</taxon>
    </lineage>
</organism>
<protein>
    <recommendedName>
        <fullName evidence="2">histidine kinase</fullName>
        <ecNumber evidence="2">2.7.13.3</ecNumber>
    </recommendedName>
</protein>
<evidence type="ECO:0000259" key="9">
    <source>
        <dbReference type="PROSITE" id="PS50109"/>
    </source>
</evidence>
<keyword evidence="7" id="KW-0067">ATP-binding</keyword>
<evidence type="ECO:0000313" key="11">
    <source>
        <dbReference type="Proteomes" id="UP000262583"/>
    </source>
</evidence>
<reference evidence="10 11" key="1">
    <citation type="submission" date="2018-05" db="EMBL/GenBank/DDBJ databases">
        <title>A metagenomic window into the 2 km-deep terrestrial subsurface aquifer revealed taxonomically and functionally diverse microbial community comprising novel uncultured bacterial lineages.</title>
        <authorList>
            <person name="Kadnikov V.V."/>
            <person name="Mardanov A.V."/>
            <person name="Beletsky A.V."/>
            <person name="Banks D."/>
            <person name="Pimenov N.V."/>
            <person name="Frank Y.A."/>
            <person name="Karnachuk O.V."/>
            <person name="Ravin N.V."/>
        </authorList>
    </citation>
    <scope>NUCLEOTIDE SEQUENCE [LARGE SCALE GENOMIC DNA]</scope>
    <source>
        <strain evidence="10">BY</strain>
    </source>
</reference>
<dbReference type="SUPFAM" id="SSF55874">
    <property type="entry name" value="ATPase domain of HSP90 chaperone/DNA topoisomerase II/histidine kinase"/>
    <property type="match status" value="1"/>
</dbReference>
<keyword evidence="8" id="KW-0902">Two-component regulatory system</keyword>
<dbReference type="SMART" id="SM00387">
    <property type="entry name" value="HATPase_c"/>
    <property type="match status" value="1"/>
</dbReference>
<dbReference type="EC" id="2.7.13.3" evidence="2"/>
<dbReference type="InterPro" id="IPR003594">
    <property type="entry name" value="HATPase_dom"/>
</dbReference>
<dbReference type="PRINTS" id="PR00344">
    <property type="entry name" value="BCTRLSENSOR"/>
</dbReference>
<dbReference type="AlphaFoldDB" id="A0A2Z4Y4H1"/>
<dbReference type="InterPro" id="IPR005467">
    <property type="entry name" value="His_kinase_dom"/>
</dbReference>
<dbReference type="Proteomes" id="UP000262583">
    <property type="component" value="Chromosome"/>
</dbReference>
<evidence type="ECO:0000256" key="4">
    <source>
        <dbReference type="ARBA" id="ARBA00022679"/>
    </source>
</evidence>
<dbReference type="EMBL" id="CP030759">
    <property type="protein sequence ID" value="AXA35335.1"/>
    <property type="molecule type" value="Genomic_DNA"/>
</dbReference>
<dbReference type="Pfam" id="PF02518">
    <property type="entry name" value="HATPase_c"/>
    <property type="match status" value="1"/>
</dbReference>
<dbReference type="InterPro" id="IPR003661">
    <property type="entry name" value="HisK_dim/P_dom"/>
</dbReference>
<gene>
    <name evidence="10" type="ORF">BRCON_0558</name>
</gene>
<accession>A0A2Z4Y4H1</accession>
<dbReference type="SUPFAM" id="SSF47384">
    <property type="entry name" value="Homodimeric domain of signal transducing histidine kinase"/>
    <property type="match status" value="1"/>
</dbReference>
<dbReference type="KEGG" id="schv:BRCON_0558"/>
<evidence type="ECO:0000256" key="8">
    <source>
        <dbReference type="ARBA" id="ARBA00023012"/>
    </source>
</evidence>
<dbReference type="Pfam" id="PF00512">
    <property type="entry name" value="HisKA"/>
    <property type="match status" value="1"/>
</dbReference>
<dbReference type="InterPro" id="IPR036097">
    <property type="entry name" value="HisK_dim/P_sf"/>
</dbReference>
<dbReference type="GO" id="GO:0000155">
    <property type="term" value="F:phosphorelay sensor kinase activity"/>
    <property type="evidence" value="ECO:0007669"/>
    <property type="project" value="InterPro"/>
</dbReference>
<dbReference type="Gene3D" id="3.30.450.40">
    <property type="match status" value="2"/>
</dbReference>
<dbReference type="SUPFAM" id="SSF55781">
    <property type="entry name" value="GAF domain-like"/>
    <property type="match status" value="2"/>
</dbReference>
<dbReference type="Gene3D" id="1.10.287.130">
    <property type="match status" value="1"/>
</dbReference>
<dbReference type="PANTHER" id="PTHR43065:SF10">
    <property type="entry name" value="PEROXIDE STRESS-ACTIVATED HISTIDINE KINASE MAK3"/>
    <property type="match status" value="1"/>
</dbReference>
<feature type="domain" description="Histidine kinase" evidence="9">
    <location>
        <begin position="409"/>
        <end position="620"/>
    </location>
</feature>
<keyword evidence="5" id="KW-0547">Nucleotide-binding</keyword>
<evidence type="ECO:0000256" key="3">
    <source>
        <dbReference type="ARBA" id="ARBA00022553"/>
    </source>
</evidence>
<dbReference type="InterPro" id="IPR036890">
    <property type="entry name" value="HATPase_C_sf"/>
</dbReference>
<keyword evidence="3" id="KW-0597">Phosphoprotein</keyword>
<dbReference type="SMART" id="SM00065">
    <property type="entry name" value="GAF"/>
    <property type="match status" value="2"/>
</dbReference>
<evidence type="ECO:0000256" key="6">
    <source>
        <dbReference type="ARBA" id="ARBA00022777"/>
    </source>
</evidence>
<comment type="catalytic activity">
    <reaction evidence="1">
        <text>ATP + protein L-histidine = ADP + protein N-phospho-L-histidine.</text>
        <dbReference type="EC" id="2.7.13.3"/>
    </reaction>
</comment>
<dbReference type="PROSITE" id="PS50109">
    <property type="entry name" value="HIS_KIN"/>
    <property type="match status" value="1"/>
</dbReference>
<dbReference type="PANTHER" id="PTHR43065">
    <property type="entry name" value="SENSOR HISTIDINE KINASE"/>
    <property type="match status" value="1"/>
</dbReference>
<dbReference type="Gene3D" id="3.30.565.10">
    <property type="entry name" value="Histidine kinase-like ATPase, C-terminal domain"/>
    <property type="match status" value="1"/>
</dbReference>
<sequence length="623" mass="69395">MQIIGPQRGNWLWGSVAEVIVPNIDELPGSNVKRKKVQAFAMEGKPTITAHRSSRDARYERLRILYQISNLINSTTNHRLLLRRILDCAVRYLQASSGSLSLIDAANPEFLHVKAACGASARNVRNRRIPIGKGIVGRVVALGKPVRVNNVLECEDYLPLRPEVRSEMAVPLRIEGRIAGVLNVDSDRLNAFTREDQQLLVAIANQAAKVIQTSQLYDALTTQAARLEALIAAGQALIAPDSLPSVLQRITETVQSMLDIRLCSVMLLNEKGELELSAVSGGGQHYTQRPTLHVTNTLVGEVVMGRAPLQVFDVRKAPRYRSRRMARKEKLASLLSVPIIYNDRPIGILNIYTAKPRTFSNEEIQLLNAFASLCAIAIVNARRYQEMVRAEEGLRKAERLSTLGILSAEIAHEIRNPVAIISMLVHSLMEDGAVAPDRQKDLQIIADKLERINRIVTQVLNLSRQQQPRLEEVNLNQVIEDLLFLLSHTLSARSILVKKRLARTLPMVRGERGHFDQVLLNLMLNAIDAMPRGGIIIVATRRATRAGRPHVVVSVRDTGRGIPEEIRDQIFEPFVTTRREGIGLGLFVSRKLLSQYDATLSIKETNEKGTCFEISIPIEVTPQ</sequence>
<dbReference type="CDD" id="cd00082">
    <property type="entry name" value="HisKA"/>
    <property type="match status" value="1"/>
</dbReference>
<proteinExistence type="predicted"/>
<evidence type="ECO:0000256" key="1">
    <source>
        <dbReference type="ARBA" id="ARBA00000085"/>
    </source>
</evidence>
<keyword evidence="6 10" id="KW-0418">Kinase</keyword>
<dbReference type="InterPro" id="IPR029016">
    <property type="entry name" value="GAF-like_dom_sf"/>
</dbReference>
<dbReference type="SMART" id="SM00388">
    <property type="entry name" value="HisKA"/>
    <property type="match status" value="1"/>
</dbReference>
<dbReference type="InterPro" id="IPR003018">
    <property type="entry name" value="GAF"/>
</dbReference>